<dbReference type="CDD" id="cd06558">
    <property type="entry name" value="crotonase-like"/>
    <property type="match status" value="1"/>
</dbReference>
<dbReference type="InterPro" id="IPR014748">
    <property type="entry name" value="Enoyl-CoA_hydra_C"/>
</dbReference>
<evidence type="ECO:0000313" key="3">
    <source>
        <dbReference type="Proteomes" id="UP000320244"/>
    </source>
</evidence>
<dbReference type="RefSeq" id="WP_146316053.1">
    <property type="nucleotide sequence ID" value="NZ_VCQV01000007.1"/>
</dbReference>
<dbReference type="SUPFAM" id="SSF52096">
    <property type="entry name" value="ClpP/crotonase"/>
    <property type="match status" value="1"/>
</dbReference>
<accession>A0A563E3T7</accession>
<dbReference type="InterPro" id="IPR029045">
    <property type="entry name" value="ClpP/crotonase-like_dom_sf"/>
</dbReference>
<protein>
    <submittedName>
        <fullName evidence="2">Enoyl-CoA hydratase</fullName>
    </submittedName>
</protein>
<reference evidence="2 3" key="2">
    <citation type="submission" date="2019-08" db="EMBL/GenBank/DDBJ databases">
        <title>Jejuicoccus antrihumi gen. nov., sp. nov., a new member of the family Dermacoccaceae isolated from a cave.</title>
        <authorList>
            <person name="Schumann P."/>
            <person name="Kim I.S."/>
        </authorList>
    </citation>
    <scope>NUCLEOTIDE SEQUENCE [LARGE SCALE GENOMIC DNA]</scope>
    <source>
        <strain evidence="2 3">C5-26</strain>
    </source>
</reference>
<dbReference type="Proteomes" id="UP000320244">
    <property type="component" value="Unassembled WGS sequence"/>
</dbReference>
<gene>
    <name evidence="2" type="ORF">FGL98_07200</name>
</gene>
<comment type="caution">
    <text evidence="2">The sequence shown here is derived from an EMBL/GenBank/DDBJ whole genome shotgun (WGS) entry which is preliminary data.</text>
</comment>
<organism evidence="2 3">
    <name type="scientific">Leekyejoonella antrihumi</name>
    <dbReference type="NCBI Taxonomy" id="1660198"/>
    <lineage>
        <taxon>Bacteria</taxon>
        <taxon>Bacillati</taxon>
        <taxon>Actinomycetota</taxon>
        <taxon>Actinomycetes</taxon>
        <taxon>Micrococcales</taxon>
        <taxon>Dermacoccaceae</taxon>
        <taxon>Leekyejoonella</taxon>
    </lineage>
</organism>
<keyword evidence="3" id="KW-1185">Reference proteome</keyword>
<dbReference type="EMBL" id="VCQV01000007">
    <property type="protein sequence ID" value="TWP37190.1"/>
    <property type="molecule type" value="Genomic_DNA"/>
</dbReference>
<dbReference type="Gene3D" id="1.10.12.10">
    <property type="entry name" value="Lyase 2-enoyl-coa Hydratase, Chain A, domain 2"/>
    <property type="match status" value="1"/>
</dbReference>
<evidence type="ECO:0000256" key="1">
    <source>
        <dbReference type="ARBA" id="ARBA00005254"/>
    </source>
</evidence>
<dbReference type="AlphaFoldDB" id="A0A563E3T7"/>
<dbReference type="OrthoDB" id="370015at2"/>
<evidence type="ECO:0000313" key="2">
    <source>
        <dbReference type="EMBL" id="TWP37190.1"/>
    </source>
</evidence>
<comment type="similarity">
    <text evidence="1">Belongs to the enoyl-CoA hydratase/isomerase family.</text>
</comment>
<dbReference type="Gene3D" id="3.90.226.10">
    <property type="entry name" value="2-enoyl-CoA Hydratase, Chain A, domain 1"/>
    <property type="match status" value="1"/>
</dbReference>
<name>A0A563E3T7_9MICO</name>
<dbReference type="PANTHER" id="PTHR42964:SF1">
    <property type="entry name" value="POLYKETIDE BIOSYNTHESIS ENOYL-COA HYDRATASE PKSH-RELATED"/>
    <property type="match status" value="1"/>
</dbReference>
<dbReference type="PANTHER" id="PTHR42964">
    <property type="entry name" value="ENOYL-COA HYDRATASE"/>
    <property type="match status" value="1"/>
</dbReference>
<sequence length="253" mass="26375">MPTAETELVHCTTAGGVATITLDSQRNRNALSRQLVAELTAYLDHVEEDDTVRIVVLAAEGPAFCAGADMSEAASQGMEEGARTLIALQRKIVAAGKPVVVRLHAPVRAGGLGLVGAADIVIAADTVTFAFTEARLALTPAAISLTTLPRLTSRDAARTFLTGETFDAREAARMGLVTQVVAPDGLDAAVDQVVGELGKSKLQGLQATKKLLNREILADIDARGDELAALSASLFGSPAAKDAMTAFLNRTKK</sequence>
<dbReference type="InterPro" id="IPR051683">
    <property type="entry name" value="Enoyl-CoA_Hydratase/Isomerase"/>
</dbReference>
<dbReference type="InterPro" id="IPR001753">
    <property type="entry name" value="Enoyl-CoA_hydra/iso"/>
</dbReference>
<dbReference type="Pfam" id="PF00378">
    <property type="entry name" value="ECH_1"/>
    <property type="match status" value="1"/>
</dbReference>
<reference evidence="2 3" key="1">
    <citation type="submission" date="2019-05" db="EMBL/GenBank/DDBJ databases">
        <authorList>
            <person name="Lee S.D."/>
        </authorList>
    </citation>
    <scope>NUCLEOTIDE SEQUENCE [LARGE SCALE GENOMIC DNA]</scope>
    <source>
        <strain evidence="2 3">C5-26</strain>
    </source>
</reference>
<proteinExistence type="inferred from homology"/>
<dbReference type="GO" id="GO:0003824">
    <property type="term" value="F:catalytic activity"/>
    <property type="evidence" value="ECO:0007669"/>
    <property type="project" value="UniProtKB-ARBA"/>
</dbReference>